<accession>A0A0C2MS17</accession>
<sequence length="229" mass="26702">MSCSDTGSSPCDSPYHTQIHQDLWQSTENEKVSTSSNVSISETPTDAPTVENLETPNSPIIQDKEVKNSTMDVLRFQMEMIESRIKDCLDMNELKTILESNFPKSFMEKYICCSEELLNLLKMKKFNDILFSYATEDFKGDPEIFKFFDLYNIEKLKRELQLVTTYLDSNQIKTKQLVLSIADPSLRLKIEQYTENLYANLVNLSEEHTMLKHQLYLAKLRMIDQKTYF</sequence>
<protein>
    <submittedName>
        <fullName evidence="2">Uncharacterized protein</fullName>
    </submittedName>
</protein>
<feature type="region of interest" description="Disordered" evidence="1">
    <location>
        <begin position="27"/>
        <end position="58"/>
    </location>
</feature>
<evidence type="ECO:0000313" key="2">
    <source>
        <dbReference type="EMBL" id="KII67050.1"/>
    </source>
</evidence>
<dbReference type="EMBL" id="JWZT01003320">
    <property type="protein sequence ID" value="KII67050.1"/>
    <property type="molecule type" value="Genomic_DNA"/>
</dbReference>
<organism evidence="2 3">
    <name type="scientific">Thelohanellus kitauei</name>
    <name type="common">Myxosporean</name>
    <dbReference type="NCBI Taxonomy" id="669202"/>
    <lineage>
        <taxon>Eukaryota</taxon>
        <taxon>Metazoa</taxon>
        <taxon>Cnidaria</taxon>
        <taxon>Myxozoa</taxon>
        <taxon>Myxosporea</taxon>
        <taxon>Bivalvulida</taxon>
        <taxon>Platysporina</taxon>
        <taxon>Myxobolidae</taxon>
        <taxon>Thelohanellus</taxon>
    </lineage>
</organism>
<dbReference type="Proteomes" id="UP000031668">
    <property type="component" value="Unassembled WGS sequence"/>
</dbReference>
<dbReference type="AlphaFoldDB" id="A0A0C2MS17"/>
<comment type="caution">
    <text evidence="2">The sequence shown here is derived from an EMBL/GenBank/DDBJ whole genome shotgun (WGS) entry which is preliminary data.</text>
</comment>
<evidence type="ECO:0000256" key="1">
    <source>
        <dbReference type="SAM" id="MobiDB-lite"/>
    </source>
</evidence>
<proteinExistence type="predicted"/>
<evidence type="ECO:0000313" key="3">
    <source>
        <dbReference type="Proteomes" id="UP000031668"/>
    </source>
</evidence>
<keyword evidence="3" id="KW-1185">Reference proteome</keyword>
<gene>
    <name evidence="2" type="ORF">RF11_03181</name>
</gene>
<reference evidence="2 3" key="1">
    <citation type="journal article" date="2014" name="Genome Biol. Evol.">
        <title>The genome of the myxosporean Thelohanellus kitauei shows adaptations to nutrient acquisition within its fish host.</title>
        <authorList>
            <person name="Yang Y."/>
            <person name="Xiong J."/>
            <person name="Zhou Z."/>
            <person name="Huo F."/>
            <person name="Miao W."/>
            <person name="Ran C."/>
            <person name="Liu Y."/>
            <person name="Zhang J."/>
            <person name="Feng J."/>
            <person name="Wang M."/>
            <person name="Wang M."/>
            <person name="Wang L."/>
            <person name="Yao B."/>
        </authorList>
    </citation>
    <scope>NUCLEOTIDE SEQUENCE [LARGE SCALE GENOMIC DNA]</scope>
    <source>
        <strain evidence="2">Wuqing</strain>
    </source>
</reference>
<name>A0A0C2MS17_THEKT</name>